<feature type="region of interest" description="Disordered" evidence="1">
    <location>
        <begin position="86"/>
        <end position="126"/>
    </location>
</feature>
<dbReference type="PANTHER" id="PTHR33052">
    <property type="entry name" value="DUF4228 DOMAIN PROTEIN-RELATED"/>
    <property type="match status" value="1"/>
</dbReference>
<accession>A0AAV1DHS6</accession>
<organism evidence="2 3">
    <name type="scientific">Oldenlandia corymbosa var. corymbosa</name>
    <dbReference type="NCBI Taxonomy" id="529605"/>
    <lineage>
        <taxon>Eukaryota</taxon>
        <taxon>Viridiplantae</taxon>
        <taxon>Streptophyta</taxon>
        <taxon>Embryophyta</taxon>
        <taxon>Tracheophyta</taxon>
        <taxon>Spermatophyta</taxon>
        <taxon>Magnoliopsida</taxon>
        <taxon>eudicotyledons</taxon>
        <taxon>Gunneridae</taxon>
        <taxon>Pentapetalae</taxon>
        <taxon>asterids</taxon>
        <taxon>lamiids</taxon>
        <taxon>Gentianales</taxon>
        <taxon>Rubiaceae</taxon>
        <taxon>Rubioideae</taxon>
        <taxon>Spermacoceae</taxon>
        <taxon>Hedyotis-Oldenlandia complex</taxon>
        <taxon>Oldenlandia</taxon>
    </lineage>
</organism>
<dbReference type="AlphaFoldDB" id="A0AAV1DHS6"/>
<name>A0AAV1DHS6_OLDCO</name>
<dbReference type="Pfam" id="PF14009">
    <property type="entry name" value="PADRE"/>
    <property type="match status" value="1"/>
</dbReference>
<sequence>MGVSTREKGVLKLVHPGRHVETHKEPITASEIMKKYPRHCITRPDVFKYPYIVVRPESVLFPGKVFYLLPVRTLYNLLKAREQGNQSFHQEQQLPQKHDRRGQARQQSAIKCWGGMIPKHQGHDRGYRRRLKNILGDRSSSSVQDSEDYNSDTSYMDAWTGIGLKDRKVHNKAYPSDSSFNSSISFCSKGYQSNPKSKTSNVSKIRKGDSFSSSLAIVRIDDVPKRSSRDQGKLKSCLRKKDGARKFLNLTVRFASPIVAPRTAQRPSNY</sequence>
<evidence type="ECO:0000313" key="2">
    <source>
        <dbReference type="EMBL" id="CAI9107437.1"/>
    </source>
</evidence>
<evidence type="ECO:0000256" key="1">
    <source>
        <dbReference type="SAM" id="MobiDB-lite"/>
    </source>
</evidence>
<dbReference type="Proteomes" id="UP001161247">
    <property type="component" value="Chromosome 5"/>
</dbReference>
<dbReference type="EMBL" id="OX459122">
    <property type="protein sequence ID" value="CAI9107437.1"/>
    <property type="molecule type" value="Genomic_DNA"/>
</dbReference>
<gene>
    <name evidence="2" type="ORF">OLC1_LOCUS15753</name>
</gene>
<feature type="compositionally biased region" description="Polar residues" evidence="1">
    <location>
        <begin position="86"/>
        <end position="95"/>
    </location>
</feature>
<keyword evidence="3" id="KW-1185">Reference proteome</keyword>
<proteinExistence type="predicted"/>
<evidence type="ECO:0000313" key="3">
    <source>
        <dbReference type="Proteomes" id="UP001161247"/>
    </source>
</evidence>
<protein>
    <submittedName>
        <fullName evidence="2">OLC1v1006787C1</fullName>
    </submittedName>
</protein>
<dbReference type="InterPro" id="IPR025322">
    <property type="entry name" value="PADRE_dom"/>
</dbReference>
<reference evidence="2" key="1">
    <citation type="submission" date="2023-03" db="EMBL/GenBank/DDBJ databases">
        <authorList>
            <person name="Julca I."/>
        </authorList>
    </citation>
    <scope>NUCLEOTIDE SEQUENCE</scope>
</reference>